<dbReference type="PANTHER" id="PTHR33886:SF8">
    <property type="entry name" value="UNSATURATED RHAMNOGALACTURONAN HYDROLASE (EUROFUNG)"/>
    <property type="match status" value="1"/>
</dbReference>
<dbReference type="SUPFAM" id="SSF48208">
    <property type="entry name" value="Six-hairpin glycosidases"/>
    <property type="match status" value="1"/>
</dbReference>
<organism evidence="2 3">
    <name type="scientific">Paenibacillus chartarius</name>
    <dbReference type="NCBI Taxonomy" id="747481"/>
    <lineage>
        <taxon>Bacteria</taxon>
        <taxon>Bacillati</taxon>
        <taxon>Bacillota</taxon>
        <taxon>Bacilli</taxon>
        <taxon>Bacillales</taxon>
        <taxon>Paenibacillaceae</taxon>
        <taxon>Paenibacillus</taxon>
    </lineage>
</organism>
<accession>A0ABV6DSZ4</accession>
<reference evidence="2 3" key="1">
    <citation type="submission" date="2024-09" db="EMBL/GenBank/DDBJ databases">
        <authorList>
            <person name="Sun Q."/>
            <person name="Mori K."/>
        </authorList>
    </citation>
    <scope>NUCLEOTIDE SEQUENCE [LARGE SCALE GENOMIC DNA]</scope>
    <source>
        <strain evidence="2 3">CCM 7759</strain>
    </source>
</reference>
<dbReference type="RefSeq" id="WP_377473260.1">
    <property type="nucleotide sequence ID" value="NZ_JBHLWN010000102.1"/>
</dbReference>
<name>A0ABV6DSZ4_9BACL</name>
<dbReference type="Proteomes" id="UP001589776">
    <property type="component" value="Unassembled WGS sequence"/>
</dbReference>
<protein>
    <submittedName>
        <fullName evidence="2">Glycoside hydrolase family 105 protein</fullName>
    </submittedName>
</protein>
<proteinExistence type="predicted"/>
<dbReference type="InterPro" id="IPR008928">
    <property type="entry name" value="6-hairpin_glycosidase_sf"/>
</dbReference>
<keyword evidence="1 2" id="KW-0378">Hydrolase</keyword>
<dbReference type="PANTHER" id="PTHR33886">
    <property type="entry name" value="UNSATURATED RHAMNOGALACTURONAN HYDROLASE (EUROFUNG)"/>
    <property type="match status" value="1"/>
</dbReference>
<comment type="caution">
    <text evidence="2">The sequence shown here is derived from an EMBL/GenBank/DDBJ whole genome shotgun (WGS) entry which is preliminary data.</text>
</comment>
<dbReference type="InterPro" id="IPR052043">
    <property type="entry name" value="PolySaccharide_Degr_Enz"/>
</dbReference>
<keyword evidence="3" id="KW-1185">Reference proteome</keyword>
<evidence type="ECO:0000313" key="2">
    <source>
        <dbReference type="EMBL" id="MFC0215760.1"/>
    </source>
</evidence>
<sequence>MQRAAVNVKTGRMSDKIADAIASRCVNGYHPNIANKWGYVAGMALAALGRHGDWSGEAKYREFVKRHMDVFVGEDGSIRGYTLEDYNLDHINKGKNLLRLWRDSGEEKYIKAARLLIAQLTDQPRTDEGGFWHKKIYPFQMWLDGLYMSSPFMAEYAAATGEDAWFGETAHQLLLVERRTRNPLTGLLHHAYDESREQRWCDGVTGRSRHVWGRAMGWYAMALADSLEHFPVDHPKRGQLMGIFERMANAVLRVQDQESGVWYQVMDCNGREGNYLEASGSCMLTYALAKGVRLRYLAEIDRKAVERAYEGILQRFVTEDEQGVHLHGICHGAGLGGRKYRDGSYEYYLSEAVVSDVLMGVAPLLLASVEIERLREVDGSSASDAAAREVK</sequence>
<dbReference type="InterPro" id="IPR012341">
    <property type="entry name" value="6hp_glycosidase-like_sf"/>
</dbReference>
<dbReference type="Gene3D" id="1.50.10.10">
    <property type="match status" value="1"/>
</dbReference>
<dbReference type="Pfam" id="PF07470">
    <property type="entry name" value="Glyco_hydro_88"/>
    <property type="match status" value="1"/>
</dbReference>
<dbReference type="InterPro" id="IPR010905">
    <property type="entry name" value="Glyco_hydro_88"/>
</dbReference>
<dbReference type="GO" id="GO:0016787">
    <property type="term" value="F:hydrolase activity"/>
    <property type="evidence" value="ECO:0007669"/>
    <property type="project" value="UniProtKB-KW"/>
</dbReference>
<evidence type="ECO:0000313" key="3">
    <source>
        <dbReference type="Proteomes" id="UP001589776"/>
    </source>
</evidence>
<gene>
    <name evidence="2" type="ORF">ACFFK0_25515</name>
</gene>
<dbReference type="EMBL" id="JBHLWN010000102">
    <property type="protein sequence ID" value="MFC0215760.1"/>
    <property type="molecule type" value="Genomic_DNA"/>
</dbReference>
<evidence type="ECO:0000256" key="1">
    <source>
        <dbReference type="ARBA" id="ARBA00022801"/>
    </source>
</evidence>